<dbReference type="CDD" id="cd01392">
    <property type="entry name" value="HTH_LacI"/>
    <property type="match status" value="1"/>
</dbReference>
<dbReference type="Gene3D" id="1.10.260.40">
    <property type="entry name" value="lambda repressor-like DNA-binding domains"/>
    <property type="match status" value="1"/>
</dbReference>
<dbReference type="Proteomes" id="UP000287394">
    <property type="component" value="Chromosome"/>
</dbReference>
<dbReference type="InterPro" id="IPR046335">
    <property type="entry name" value="LacI/GalR-like_sensor"/>
</dbReference>
<dbReference type="AlphaFoldDB" id="A0A402D5U5"/>
<sequence>MTTIRDIATVCGVAPQTVMSAINNVPGKVSAHTRERILAVVREMNYRPGAARRRTPVQKSCTVGLIGGGSEPMRFGGSYYYTEVLTASIVAAGAIKQNVLIFMSEMLPPDPFERIRLSCDGRCEGLVVIEPSVCNPLIAALLDRGVPVVTIGYSGEYNHFVSTVDVDNAQGIRDVVAALWDAGHRRIAFAGMDRRQCAATARLEAFLEIAGEFGATVGDAFVHLPENSRPGDIAQWTASVLGAPASVRPSAVVCWNDTTAVEVIETARGLGLDVPRDLSVTGFDDDLRLAAAFDLTTIRQPYAQIGRRAVETLMGVIRRDDGAAQCVALPGELIHRGTIARPASCLL</sequence>
<dbReference type="KEGG" id="ccot:CCAX7_45860"/>
<dbReference type="RefSeq" id="WP_119324866.1">
    <property type="nucleotide sequence ID" value="NZ_AP025739.1"/>
</dbReference>
<dbReference type="InterPro" id="IPR000843">
    <property type="entry name" value="HTH_LacI"/>
</dbReference>
<protein>
    <submittedName>
        <fullName evidence="1">Alanine racemase</fullName>
    </submittedName>
</protein>
<dbReference type="GO" id="GO:0003700">
    <property type="term" value="F:DNA-binding transcription factor activity"/>
    <property type="evidence" value="ECO:0007669"/>
    <property type="project" value="TreeGrafter"/>
</dbReference>
<dbReference type="GO" id="GO:0000976">
    <property type="term" value="F:transcription cis-regulatory region binding"/>
    <property type="evidence" value="ECO:0007669"/>
    <property type="project" value="TreeGrafter"/>
</dbReference>
<dbReference type="SUPFAM" id="SSF47413">
    <property type="entry name" value="lambda repressor-like DNA-binding domains"/>
    <property type="match status" value="1"/>
</dbReference>
<dbReference type="SMART" id="SM00354">
    <property type="entry name" value="HTH_LACI"/>
    <property type="match status" value="1"/>
</dbReference>
<organism evidence="1 2">
    <name type="scientific">Capsulimonas corticalis</name>
    <dbReference type="NCBI Taxonomy" id="2219043"/>
    <lineage>
        <taxon>Bacteria</taxon>
        <taxon>Bacillati</taxon>
        <taxon>Armatimonadota</taxon>
        <taxon>Armatimonadia</taxon>
        <taxon>Capsulimonadales</taxon>
        <taxon>Capsulimonadaceae</taxon>
        <taxon>Capsulimonas</taxon>
    </lineage>
</organism>
<dbReference type="EMBL" id="AP025739">
    <property type="protein sequence ID" value="BDI32535.1"/>
    <property type="molecule type" value="Genomic_DNA"/>
</dbReference>
<dbReference type="Gene3D" id="3.40.50.2300">
    <property type="match status" value="2"/>
</dbReference>
<evidence type="ECO:0000313" key="2">
    <source>
        <dbReference type="Proteomes" id="UP000287394"/>
    </source>
</evidence>
<keyword evidence="2" id="KW-1185">Reference proteome</keyword>
<dbReference type="PROSITE" id="PS50932">
    <property type="entry name" value="HTH_LACI_2"/>
    <property type="match status" value="1"/>
</dbReference>
<dbReference type="InterPro" id="IPR010982">
    <property type="entry name" value="Lambda_DNA-bd_dom_sf"/>
</dbReference>
<dbReference type="SUPFAM" id="SSF53822">
    <property type="entry name" value="Periplasmic binding protein-like I"/>
    <property type="match status" value="1"/>
</dbReference>
<dbReference type="PANTHER" id="PTHR30146:SF109">
    <property type="entry name" value="HTH-TYPE TRANSCRIPTIONAL REGULATOR GALS"/>
    <property type="match status" value="1"/>
</dbReference>
<gene>
    <name evidence="1" type="ORF">CCAX7_45860</name>
</gene>
<evidence type="ECO:0000313" key="1">
    <source>
        <dbReference type="EMBL" id="BDI32535.1"/>
    </source>
</evidence>
<proteinExistence type="predicted"/>
<accession>A0A402D5U5</accession>
<dbReference type="CDD" id="cd06267">
    <property type="entry name" value="PBP1_LacI_sugar_binding-like"/>
    <property type="match status" value="1"/>
</dbReference>
<dbReference type="Pfam" id="PF13377">
    <property type="entry name" value="Peripla_BP_3"/>
    <property type="match status" value="1"/>
</dbReference>
<name>A0A402D5U5_9BACT</name>
<reference evidence="1 2" key="1">
    <citation type="journal article" date="2019" name="Int. J. Syst. Evol. Microbiol.">
        <title>Capsulimonas corticalis gen. nov., sp. nov., an aerobic capsulated bacterium, of a novel bacterial order, Capsulimonadales ord. nov., of the class Armatimonadia of the phylum Armatimonadetes.</title>
        <authorList>
            <person name="Li J."/>
            <person name="Kudo C."/>
            <person name="Tonouchi A."/>
        </authorList>
    </citation>
    <scope>NUCLEOTIDE SEQUENCE [LARGE SCALE GENOMIC DNA]</scope>
    <source>
        <strain evidence="1 2">AX-7</strain>
    </source>
</reference>
<dbReference type="PANTHER" id="PTHR30146">
    <property type="entry name" value="LACI-RELATED TRANSCRIPTIONAL REPRESSOR"/>
    <property type="match status" value="1"/>
</dbReference>
<dbReference type="Pfam" id="PF00356">
    <property type="entry name" value="LacI"/>
    <property type="match status" value="1"/>
</dbReference>
<dbReference type="OrthoDB" id="9784962at2"/>
<dbReference type="InterPro" id="IPR028082">
    <property type="entry name" value="Peripla_BP_I"/>
</dbReference>